<evidence type="ECO:0000259" key="1">
    <source>
        <dbReference type="Pfam" id="PF07944"/>
    </source>
</evidence>
<comment type="caution">
    <text evidence="3">The sequence shown here is derived from an EMBL/GenBank/DDBJ whole genome shotgun (WGS) entry which is preliminary data.</text>
</comment>
<protein>
    <recommendedName>
        <fullName evidence="1">Non-reducing end beta-L-arabinofuranosidase-like GH127 catalytic domain-containing protein</fullName>
    </recommendedName>
</protein>
<evidence type="ECO:0000313" key="4">
    <source>
        <dbReference type="Proteomes" id="UP000676336"/>
    </source>
</evidence>
<proteinExistence type="predicted"/>
<dbReference type="InterPro" id="IPR012878">
    <property type="entry name" value="Beta-AFase-like_GH127_cat"/>
</dbReference>
<dbReference type="InterPro" id="IPR008928">
    <property type="entry name" value="6-hairpin_glycosidase_sf"/>
</dbReference>
<dbReference type="EMBL" id="CAJOBI010344199">
    <property type="protein sequence ID" value="CAF5216473.1"/>
    <property type="molecule type" value="Genomic_DNA"/>
</dbReference>
<dbReference type="Pfam" id="PF07944">
    <property type="entry name" value="Beta-AFase-like_GH127_cat"/>
    <property type="match status" value="1"/>
</dbReference>
<dbReference type="EMBL" id="CAJOBJ010358594">
    <property type="protein sequence ID" value="CAF5216410.1"/>
    <property type="molecule type" value="Genomic_DNA"/>
</dbReference>
<dbReference type="Proteomes" id="UP000676336">
    <property type="component" value="Unassembled WGS sequence"/>
</dbReference>
<reference evidence="3" key="1">
    <citation type="submission" date="2021-02" db="EMBL/GenBank/DDBJ databases">
        <authorList>
            <person name="Nowell W R."/>
        </authorList>
    </citation>
    <scope>NUCLEOTIDE SEQUENCE</scope>
</reference>
<gene>
    <name evidence="2" type="ORF">GIL414_LOCUS81863</name>
    <name evidence="3" type="ORF">SMN809_LOCUS80047</name>
</gene>
<dbReference type="Proteomes" id="UP000681720">
    <property type="component" value="Unassembled WGS sequence"/>
</dbReference>
<dbReference type="GO" id="GO:0005975">
    <property type="term" value="P:carbohydrate metabolic process"/>
    <property type="evidence" value="ECO:0007669"/>
    <property type="project" value="InterPro"/>
</dbReference>
<feature type="non-terminal residue" evidence="3">
    <location>
        <position position="240"/>
    </location>
</feature>
<accession>A0A8S3JGW4</accession>
<feature type="non-terminal residue" evidence="3">
    <location>
        <position position="1"/>
    </location>
</feature>
<name>A0A8S3JGW4_9BILA</name>
<sequence length="240" mass="28016">DISDYLIYDQCGWIDSKKLGWEEMPYWLRGFADLAFVTGDSDALKLVQHWIDGILNSQQSDGWFGPDILRHSLEGKPDLWPAMILINVFRSYYEYSNDNRIMEFLLRYFQFVSNQSNDVFKHGWAYTRWSDNIDSIIWLFNRTNNTDWLLDLIHRIHSNAANWMDSLPTRHNVNIAQGFREPALYSFVVNPSDPSFIRATYNNYEQVMNEFGQFPGGGFAGDENCRQGFSDPRQGFETCG</sequence>
<feature type="domain" description="Non-reducing end beta-L-arabinofuranosidase-like GH127 catalytic" evidence="1">
    <location>
        <begin position="24"/>
        <end position="239"/>
    </location>
</feature>
<evidence type="ECO:0000313" key="2">
    <source>
        <dbReference type="EMBL" id="CAF5216410.1"/>
    </source>
</evidence>
<evidence type="ECO:0000313" key="3">
    <source>
        <dbReference type="EMBL" id="CAF5216473.1"/>
    </source>
</evidence>
<organism evidence="3 4">
    <name type="scientific">Rotaria magnacalcarata</name>
    <dbReference type="NCBI Taxonomy" id="392030"/>
    <lineage>
        <taxon>Eukaryota</taxon>
        <taxon>Metazoa</taxon>
        <taxon>Spiralia</taxon>
        <taxon>Gnathifera</taxon>
        <taxon>Rotifera</taxon>
        <taxon>Eurotatoria</taxon>
        <taxon>Bdelloidea</taxon>
        <taxon>Philodinida</taxon>
        <taxon>Philodinidae</taxon>
        <taxon>Rotaria</taxon>
    </lineage>
</organism>
<dbReference type="SUPFAM" id="SSF48208">
    <property type="entry name" value="Six-hairpin glycosidases"/>
    <property type="match status" value="1"/>
</dbReference>
<dbReference type="AlphaFoldDB" id="A0A8S3JGW4"/>